<organism evidence="13 14">
    <name type="scientific">Pseudonocardia adelaidensis</name>
    <dbReference type="NCBI Taxonomy" id="648754"/>
    <lineage>
        <taxon>Bacteria</taxon>
        <taxon>Bacillati</taxon>
        <taxon>Actinomycetota</taxon>
        <taxon>Actinomycetes</taxon>
        <taxon>Pseudonocardiales</taxon>
        <taxon>Pseudonocardiaceae</taxon>
        <taxon>Pseudonocardia</taxon>
    </lineage>
</organism>
<evidence type="ECO:0000256" key="5">
    <source>
        <dbReference type="ARBA" id="ARBA00022777"/>
    </source>
</evidence>
<feature type="binding site" evidence="8 9">
    <location>
        <position position="92"/>
    </location>
    <ligand>
        <name>ATP</name>
        <dbReference type="ChEBI" id="CHEBI:30616"/>
    </ligand>
</feature>
<accession>A0ABP9NG61</accession>
<dbReference type="Gene3D" id="3.30.70.141">
    <property type="entry name" value="Nucleoside diphosphate kinase-like domain"/>
    <property type="match status" value="1"/>
</dbReference>
<dbReference type="SMART" id="SM00562">
    <property type="entry name" value="NDK"/>
    <property type="match status" value="1"/>
</dbReference>
<name>A0ABP9NG61_9PSEU</name>
<sequence length="136" mass="14994">MTERTLVLVKPDSVQRRLIGEVISRIERKGLDIVALELRSVERELAEQHYAEHDGKPFFGDLLEFITSGPVLAAVVEGPRAIAAFRQLAGGTDPVEKATPGTIRGDFGLETQYNLVHGSDSPESAAREIKLWFPNL</sequence>
<feature type="binding site" evidence="8 9">
    <location>
        <position position="58"/>
    </location>
    <ligand>
        <name>ATP</name>
        <dbReference type="ChEBI" id="CHEBI:30616"/>
    </ligand>
</feature>
<dbReference type="CDD" id="cd04413">
    <property type="entry name" value="NDPk_I"/>
    <property type="match status" value="1"/>
</dbReference>
<dbReference type="PROSITE" id="PS51374">
    <property type="entry name" value="NDPK_LIKE"/>
    <property type="match status" value="1"/>
</dbReference>
<feature type="binding site" evidence="8 9">
    <location>
        <position position="10"/>
    </location>
    <ligand>
        <name>ATP</name>
        <dbReference type="ChEBI" id="CHEBI:30616"/>
    </ligand>
</feature>
<keyword evidence="8" id="KW-0597">Phosphoprotein</keyword>
<evidence type="ECO:0000256" key="1">
    <source>
        <dbReference type="ARBA" id="ARBA00001946"/>
    </source>
</evidence>
<comment type="caution">
    <text evidence="13">The sequence shown here is derived from an EMBL/GenBank/DDBJ whole genome shotgun (WGS) entry which is preliminary data.</text>
</comment>
<keyword evidence="5 8" id="KW-0418">Kinase</keyword>
<keyword evidence="8" id="KW-0460">Magnesium</keyword>
<dbReference type="InterPro" id="IPR023005">
    <property type="entry name" value="Nucleoside_diP_kinase_AS"/>
</dbReference>
<evidence type="ECO:0000313" key="14">
    <source>
        <dbReference type="Proteomes" id="UP001500804"/>
    </source>
</evidence>
<dbReference type="PROSITE" id="PS00469">
    <property type="entry name" value="NDPK"/>
    <property type="match status" value="1"/>
</dbReference>
<keyword evidence="7 8" id="KW-0546">Nucleotide metabolism</keyword>
<dbReference type="Proteomes" id="UP001500804">
    <property type="component" value="Unassembled WGS sequence"/>
</dbReference>
<evidence type="ECO:0000256" key="7">
    <source>
        <dbReference type="ARBA" id="ARBA00023080"/>
    </source>
</evidence>
<dbReference type="Pfam" id="PF00334">
    <property type="entry name" value="NDK"/>
    <property type="match status" value="1"/>
</dbReference>
<dbReference type="EMBL" id="BAABJO010000007">
    <property type="protein sequence ID" value="GAA5118614.1"/>
    <property type="molecule type" value="Genomic_DNA"/>
</dbReference>
<feature type="binding site" evidence="8 9">
    <location>
        <position position="86"/>
    </location>
    <ligand>
        <name>ATP</name>
        <dbReference type="ChEBI" id="CHEBI:30616"/>
    </ligand>
</feature>
<keyword evidence="4 8" id="KW-0547">Nucleotide-binding</keyword>
<evidence type="ECO:0000313" key="13">
    <source>
        <dbReference type="EMBL" id="GAA5118614.1"/>
    </source>
</evidence>
<proteinExistence type="inferred from homology"/>
<keyword evidence="6 8" id="KW-0067">ATP-binding</keyword>
<keyword evidence="8" id="KW-0479">Metal-binding</keyword>
<comment type="cofactor">
    <cofactor evidence="1 8">
        <name>Mg(2+)</name>
        <dbReference type="ChEBI" id="CHEBI:18420"/>
    </cofactor>
</comment>
<keyword evidence="14" id="KW-1185">Reference proteome</keyword>
<evidence type="ECO:0000256" key="4">
    <source>
        <dbReference type="ARBA" id="ARBA00022741"/>
    </source>
</evidence>
<dbReference type="InterPro" id="IPR036850">
    <property type="entry name" value="NDK-like_dom_sf"/>
</dbReference>
<comment type="catalytic activity">
    <reaction evidence="8 11">
        <text>a 2'-deoxyribonucleoside 5'-diphosphate + ATP = a 2'-deoxyribonucleoside 5'-triphosphate + ADP</text>
        <dbReference type="Rhea" id="RHEA:44640"/>
        <dbReference type="ChEBI" id="CHEBI:30616"/>
        <dbReference type="ChEBI" id="CHEBI:61560"/>
        <dbReference type="ChEBI" id="CHEBI:73316"/>
        <dbReference type="ChEBI" id="CHEBI:456216"/>
        <dbReference type="EC" id="2.7.4.6"/>
    </reaction>
</comment>
<evidence type="ECO:0000256" key="8">
    <source>
        <dbReference type="HAMAP-Rule" id="MF_00451"/>
    </source>
</evidence>
<feature type="binding site" evidence="8 9">
    <location>
        <position position="114"/>
    </location>
    <ligand>
        <name>ATP</name>
        <dbReference type="ChEBI" id="CHEBI:30616"/>
    </ligand>
</feature>
<feature type="binding site" evidence="8 9">
    <location>
        <position position="104"/>
    </location>
    <ligand>
        <name>ATP</name>
        <dbReference type="ChEBI" id="CHEBI:30616"/>
    </ligand>
</feature>
<dbReference type="GO" id="GO:0016301">
    <property type="term" value="F:kinase activity"/>
    <property type="evidence" value="ECO:0007669"/>
    <property type="project" value="UniProtKB-KW"/>
</dbReference>
<evidence type="ECO:0000256" key="11">
    <source>
        <dbReference type="RuleBase" id="RU004013"/>
    </source>
</evidence>
<dbReference type="EC" id="2.7.4.6" evidence="8 11"/>
<comment type="catalytic activity">
    <reaction evidence="8">
        <text>a ribonucleoside 5'-diphosphate + ATP = a ribonucleoside 5'-triphosphate + ADP</text>
        <dbReference type="Rhea" id="RHEA:18113"/>
        <dbReference type="ChEBI" id="CHEBI:30616"/>
        <dbReference type="ChEBI" id="CHEBI:57930"/>
        <dbReference type="ChEBI" id="CHEBI:61557"/>
        <dbReference type="ChEBI" id="CHEBI:456216"/>
        <dbReference type="EC" id="2.7.4.6"/>
    </reaction>
</comment>
<dbReference type="PRINTS" id="PR01243">
    <property type="entry name" value="NUCDPKINASE"/>
</dbReference>
<dbReference type="InterPro" id="IPR001564">
    <property type="entry name" value="Nucleoside_diP_kinase"/>
</dbReference>
<feature type="active site" description="Pros-phosphohistidine intermediate" evidence="8 9">
    <location>
        <position position="117"/>
    </location>
</feature>
<protein>
    <recommendedName>
        <fullName evidence="8 11">Nucleoside diphosphate kinase</fullName>
        <shortName evidence="8">NDK</shortName>
        <shortName evidence="8">NDP kinase</shortName>
        <ecNumber evidence="8 11">2.7.4.6</ecNumber>
    </recommendedName>
    <alternativeName>
        <fullName evidence="8">Nucleoside-2-P kinase</fullName>
    </alternativeName>
</protein>
<keyword evidence="8" id="KW-0963">Cytoplasm</keyword>
<dbReference type="RefSeq" id="WP_345604933.1">
    <property type="nucleotide sequence ID" value="NZ_BAABJO010000007.1"/>
</dbReference>
<comment type="similarity">
    <text evidence="2 8 9 10">Belongs to the NDK family.</text>
</comment>
<reference evidence="14" key="1">
    <citation type="journal article" date="2019" name="Int. J. Syst. Evol. Microbiol.">
        <title>The Global Catalogue of Microorganisms (GCM) 10K type strain sequencing project: providing services to taxonomists for standard genome sequencing and annotation.</title>
        <authorList>
            <consortium name="The Broad Institute Genomics Platform"/>
            <consortium name="The Broad Institute Genome Sequencing Center for Infectious Disease"/>
            <person name="Wu L."/>
            <person name="Ma J."/>
        </authorList>
    </citation>
    <scope>NUCLEOTIDE SEQUENCE [LARGE SCALE GENOMIC DNA]</scope>
    <source>
        <strain evidence="14">JCM 18302</strain>
    </source>
</reference>
<comment type="subcellular location">
    <subcellularLocation>
        <location evidence="8">Cytoplasm</location>
    </subcellularLocation>
</comment>
<dbReference type="NCBIfam" id="NF001908">
    <property type="entry name" value="PRK00668.1"/>
    <property type="match status" value="1"/>
</dbReference>
<evidence type="ECO:0000256" key="6">
    <source>
        <dbReference type="ARBA" id="ARBA00022840"/>
    </source>
</evidence>
<feature type="domain" description="Nucleoside diphosphate kinase-like" evidence="12">
    <location>
        <begin position="2"/>
        <end position="136"/>
    </location>
</feature>
<evidence type="ECO:0000256" key="9">
    <source>
        <dbReference type="PROSITE-ProRule" id="PRU00706"/>
    </source>
</evidence>
<comment type="function">
    <text evidence="8">Major role in the synthesis of nucleoside triphosphates other than ATP. The ATP gamma phosphate is transferred to the NDP beta phosphate via a ping-pong mechanism, using a phosphorylated active-site intermediate.</text>
</comment>
<evidence type="ECO:0000256" key="10">
    <source>
        <dbReference type="RuleBase" id="RU004011"/>
    </source>
</evidence>
<dbReference type="SUPFAM" id="SSF54919">
    <property type="entry name" value="Nucleoside diphosphate kinase, NDK"/>
    <property type="match status" value="1"/>
</dbReference>
<evidence type="ECO:0000256" key="3">
    <source>
        <dbReference type="ARBA" id="ARBA00022679"/>
    </source>
</evidence>
<keyword evidence="3 8" id="KW-0808">Transferase</keyword>
<dbReference type="InterPro" id="IPR034907">
    <property type="entry name" value="NDK-like_dom"/>
</dbReference>
<dbReference type="HAMAP" id="MF_00451">
    <property type="entry name" value="NDP_kinase"/>
    <property type="match status" value="1"/>
</dbReference>
<gene>
    <name evidence="8 13" type="primary">ndk</name>
    <name evidence="13" type="ORF">GCM10023320_22970</name>
</gene>
<evidence type="ECO:0000259" key="12">
    <source>
        <dbReference type="SMART" id="SM00562"/>
    </source>
</evidence>
<dbReference type="PANTHER" id="PTHR11349">
    <property type="entry name" value="NUCLEOSIDE DIPHOSPHATE KINASE"/>
    <property type="match status" value="1"/>
</dbReference>
<evidence type="ECO:0000256" key="2">
    <source>
        <dbReference type="ARBA" id="ARBA00008142"/>
    </source>
</evidence>
<comment type="subunit">
    <text evidence="8">Homotetramer.</text>
</comment>